<accession>A0A1Q9ENT5</accession>
<dbReference type="PANTHER" id="PTHR11649">
    <property type="entry name" value="MSS1/TRME-RELATED GTP-BINDING PROTEIN"/>
    <property type="match status" value="1"/>
</dbReference>
<protein>
    <submittedName>
        <fullName evidence="2">Putative GTP-binding protein EngB</fullName>
    </submittedName>
</protein>
<evidence type="ECO:0000313" key="3">
    <source>
        <dbReference type="Proteomes" id="UP000186817"/>
    </source>
</evidence>
<dbReference type="InterPro" id="IPR006073">
    <property type="entry name" value="GTP-bd"/>
</dbReference>
<dbReference type="Proteomes" id="UP000186817">
    <property type="component" value="Unassembled WGS sequence"/>
</dbReference>
<dbReference type="Gene3D" id="3.40.50.300">
    <property type="entry name" value="P-loop containing nucleotide triphosphate hydrolases"/>
    <property type="match status" value="1"/>
</dbReference>
<name>A0A1Q9ENT5_SYMMI</name>
<dbReference type="PANTHER" id="PTHR11649:SF13">
    <property type="entry name" value="ENGB-TYPE G DOMAIN-CONTAINING PROTEIN"/>
    <property type="match status" value="1"/>
</dbReference>
<reference evidence="2 3" key="1">
    <citation type="submission" date="2016-02" db="EMBL/GenBank/DDBJ databases">
        <title>Genome analysis of coral dinoflagellate symbionts highlights evolutionary adaptations to a symbiotic lifestyle.</title>
        <authorList>
            <person name="Aranda M."/>
            <person name="Li Y."/>
            <person name="Liew Y.J."/>
            <person name="Baumgarten S."/>
            <person name="Simakov O."/>
            <person name="Wilson M."/>
            <person name="Piel J."/>
            <person name="Ashoor H."/>
            <person name="Bougouffa S."/>
            <person name="Bajic V.B."/>
            <person name="Ryu T."/>
            <person name="Ravasi T."/>
            <person name="Bayer T."/>
            <person name="Micklem G."/>
            <person name="Kim H."/>
            <person name="Bhak J."/>
            <person name="Lajeunesse T.C."/>
            <person name="Voolstra C.R."/>
        </authorList>
    </citation>
    <scope>NUCLEOTIDE SEQUENCE [LARGE SCALE GENOMIC DNA]</scope>
    <source>
        <strain evidence="2 3">CCMP2467</strain>
    </source>
</reference>
<proteinExistence type="predicted"/>
<evidence type="ECO:0000259" key="1">
    <source>
        <dbReference type="Pfam" id="PF01926"/>
    </source>
</evidence>
<sequence>MDTCFSPGSEPPQREWGDSLFRAPIAAHPVIVVQTIDRLPELGIPQVCFVGRSNVGKSSLINALVHGKEIARPSEVPGRTRHLFVFDIGRQISLVDLRTILETSVGT</sequence>
<feature type="domain" description="G" evidence="1">
    <location>
        <begin position="46"/>
        <end position="101"/>
    </location>
</feature>
<dbReference type="EMBL" id="LSRX01000104">
    <property type="protein sequence ID" value="OLQ09083.1"/>
    <property type="molecule type" value="Genomic_DNA"/>
</dbReference>
<dbReference type="GO" id="GO:0005525">
    <property type="term" value="F:GTP binding"/>
    <property type="evidence" value="ECO:0007669"/>
    <property type="project" value="InterPro"/>
</dbReference>
<comment type="caution">
    <text evidence="2">The sequence shown here is derived from an EMBL/GenBank/DDBJ whole genome shotgun (WGS) entry which is preliminary data.</text>
</comment>
<organism evidence="2 3">
    <name type="scientific">Symbiodinium microadriaticum</name>
    <name type="common">Dinoflagellate</name>
    <name type="synonym">Zooxanthella microadriatica</name>
    <dbReference type="NCBI Taxonomy" id="2951"/>
    <lineage>
        <taxon>Eukaryota</taxon>
        <taxon>Sar</taxon>
        <taxon>Alveolata</taxon>
        <taxon>Dinophyceae</taxon>
        <taxon>Suessiales</taxon>
        <taxon>Symbiodiniaceae</taxon>
        <taxon>Symbiodinium</taxon>
    </lineage>
</organism>
<dbReference type="InterPro" id="IPR027417">
    <property type="entry name" value="P-loop_NTPase"/>
</dbReference>
<keyword evidence="3" id="KW-1185">Reference proteome</keyword>
<evidence type="ECO:0000313" key="2">
    <source>
        <dbReference type="EMBL" id="OLQ09083.1"/>
    </source>
</evidence>
<dbReference type="AlphaFoldDB" id="A0A1Q9ENT5"/>
<dbReference type="SUPFAM" id="SSF52540">
    <property type="entry name" value="P-loop containing nucleoside triphosphate hydrolases"/>
    <property type="match status" value="1"/>
</dbReference>
<gene>
    <name evidence="2" type="primary">engB</name>
    <name evidence="2" type="ORF">AK812_SmicGene7368</name>
</gene>
<dbReference type="OrthoDB" id="391988at2759"/>
<dbReference type="Pfam" id="PF01926">
    <property type="entry name" value="MMR_HSR1"/>
    <property type="match status" value="1"/>
</dbReference>